<evidence type="ECO:0000256" key="3">
    <source>
        <dbReference type="ARBA" id="ARBA00012049"/>
    </source>
</evidence>
<comment type="catalytic activity">
    <reaction evidence="18 19">
        <text>a di-trans,poly-cis-dolichal + NADP(+) = a di-trans,poly-cis-polyprenal + NADPH + H(+)</text>
        <dbReference type="Rhea" id="RHEA:80727"/>
        <dbReference type="Rhea" id="RHEA-COMP:19536"/>
        <dbReference type="Rhea" id="RHEA-COMP:19537"/>
        <dbReference type="ChEBI" id="CHEBI:15378"/>
        <dbReference type="ChEBI" id="CHEBI:57783"/>
        <dbReference type="ChEBI" id="CHEBI:58349"/>
        <dbReference type="ChEBI" id="CHEBI:231623"/>
        <dbReference type="ChEBI" id="CHEBI:231637"/>
        <dbReference type="EC" id="1.3.1.94"/>
    </reaction>
    <physiologicalReaction direction="right-to-left" evidence="18 19">
        <dbReference type="Rhea" id="RHEA:80729"/>
    </physiologicalReaction>
</comment>
<evidence type="ECO:0000256" key="13">
    <source>
        <dbReference type="ARBA" id="ARBA00046320"/>
    </source>
</evidence>
<evidence type="ECO:0000256" key="18">
    <source>
        <dbReference type="ARBA" id="ARBA00049427"/>
    </source>
</evidence>
<dbReference type="EC" id="1.3.1.22" evidence="3 19"/>
<evidence type="ECO:0000256" key="12">
    <source>
        <dbReference type="ARBA" id="ARBA00045898"/>
    </source>
</evidence>
<dbReference type="PANTHER" id="PTHR14624">
    <property type="entry name" value="DFG10 PROTEIN"/>
    <property type="match status" value="1"/>
</dbReference>
<comment type="function">
    <text evidence="12">Plays a key role in early steps of protein N-linked glycosylation by being involved in the conversion of polyprenol into dolichol. Acts as a polyprenal reductase that mediates the reduction of polyprenal into dolichal in a NADP-dependent mechanism. Dolichols are required for the synthesis of dolichol-linked monosaccharides and the oligosaccharide precursor used for N-glycosylation. Also able to convert testosterone (T) into 5-alpha-dihydrotestosterone (DHT).</text>
</comment>
<evidence type="ECO:0000256" key="8">
    <source>
        <dbReference type="ARBA" id="ARBA00022989"/>
    </source>
</evidence>
<dbReference type="OrthoDB" id="541710at2759"/>
<dbReference type="FunFam" id="1.20.120.1630:FF:000021">
    <property type="entry name" value="Polyprenol reductase 1"/>
    <property type="match status" value="1"/>
</dbReference>
<feature type="domain" description="3-oxo-5-alpha-steroid 4-dehydrogenase C-terminal" evidence="20">
    <location>
        <begin position="200"/>
        <end position="318"/>
    </location>
</feature>
<feature type="transmembrane region" description="Helical" evidence="19">
    <location>
        <begin position="157"/>
        <end position="178"/>
    </location>
</feature>
<feature type="transmembrane region" description="Helical" evidence="19">
    <location>
        <begin position="199"/>
        <end position="218"/>
    </location>
</feature>
<keyword evidence="22" id="KW-1185">Reference proteome</keyword>
<keyword evidence="7 19" id="KW-0521">NADP</keyword>
<gene>
    <name evidence="21" type="ORF">HJG63_018456</name>
</gene>
<feature type="transmembrane region" description="Helical" evidence="19">
    <location>
        <begin position="275"/>
        <end position="294"/>
    </location>
</feature>
<evidence type="ECO:0000256" key="15">
    <source>
        <dbReference type="ARBA" id="ARBA00048095"/>
    </source>
</evidence>
<dbReference type="PANTHER" id="PTHR14624:SF0">
    <property type="entry name" value="POLYPRENOL REDUCTASE"/>
    <property type="match status" value="1"/>
</dbReference>
<comment type="pathway">
    <text evidence="2 19">Protein modification; protein glycosylation.</text>
</comment>
<feature type="transmembrane region" description="Helical" evidence="19">
    <location>
        <begin position="125"/>
        <end position="145"/>
    </location>
</feature>
<evidence type="ECO:0000256" key="11">
    <source>
        <dbReference type="ARBA" id="ARBA00023136"/>
    </source>
</evidence>
<dbReference type="InterPro" id="IPR039698">
    <property type="entry name" value="Dfg10/SRD5A3"/>
</dbReference>
<keyword evidence="8 19" id="KW-1133">Transmembrane helix</keyword>
<evidence type="ECO:0000256" key="16">
    <source>
        <dbReference type="ARBA" id="ARBA00048765"/>
    </source>
</evidence>
<proteinExistence type="inferred from homology"/>
<dbReference type="InterPro" id="IPR001104">
    <property type="entry name" value="3-oxo-5_a-steroid_4-DH_C"/>
</dbReference>
<evidence type="ECO:0000313" key="22">
    <source>
        <dbReference type="Proteomes" id="UP000593571"/>
    </source>
</evidence>
<feature type="transmembrane region" description="Helical" evidence="19">
    <location>
        <begin position="79"/>
        <end position="104"/>
    </location>
</feature>
<evidence type="ECO:0000256" key="10">
    <source>
        <dbReference type="ARBA" id="ARBA00023098"/>
    </source>
</evidence>
<dbReference type="GO" id="GO:0160198">
    <property type="term" value="F:polyprenal reductase activity"/>
    <property type="evidence" value="ECO:0007669"/>
    <property type="project" value="UniProtKB-EC"/>
</dbReference>
<comment type="catalytic activity">
    <reaction evidence="15">
        <text>androst-4-ene-3,17-dione + NADPH + H(+) = 5alpha-androstan-3,17-dione + NADP(+)</text>
        <dbReference type="Rhea" id="RHEA:50816"/>
        <dbReference type="ChEBI" id="CHEBI:15378"/>
        <dbReference type="ChEBI" id="CHEBI:15994"/>
        <dbReference type="ChEBI" id="CHEBI:16422"/>
        <dbReference type="ChEBI" id="CHEBI:57783"/>
        <dbReference type="ChEBI" id="CHEBI:58349"/>
    </reaction>
    <physiologicalReaction direction="right-to-left" evidence="15">
        <dbReference type="Rhea" id="RHEA:50818"/>
    </physiologicalReaction>
</comment>
<reference evidence="21 22" key="1">
    <citation type="journal article" date="2020" name="Nature">
        <title>Six reference-quality genomes reveal evolution of bat adaptations.</title>
        <authorList>
            <person name="Jebb D."/>
            <person name="Huang Z."/>
            <person name="Pippel M."/>
            <person name="Hughes G.M."/>
            <person name="Lavrichenko K."/>
            <person name="Devanna P."/>
            <person name="Winkler S."/>
            <person name="Jermiin L.S."/>
            <person name="Skirmuntt E.C."/>
            <person name="Katzourakis A."/>
            <person name="Burkitt-Gray L."/>
            <person name="Ray D.A."/>
            <person name="Sullivan K.A.M."/>
            <person name="Roscito J.G."/>
            <person name="Kirilenko B.M."/>
            <person name="Davalos L.M."/>
            <person name="Corthals A.P."/>
            <person name="Power M.L."/>
            <person name="Jones G."/>
            <person name="Ransome R.D."/>
            <person name="Dechmann D.K.N."/>
            <person name="Locatelli A.G."/>
            <person name="Puechmaille S.J."/>
            <person name="Fedrigo O."/>
            <person name="Jarvis E.D."/>
            <person name="Hiller M."/>
            <person name="Vernes S.C."/>
            <person name="Myers E.W."/>
            <person name="Teeling E.C."/>
        </authorList>
    </citation>
    <scope>NUCLEOTIDE SEQUENCE [LARGE SCALE GENOMIC DNA]</scope>
    <source>
        <strain evidence="21">MRouAeg1</strain>
        <tissue evidence="21">Muscle</tissue>
    </source>
</reference>
<dbReference type="GO" id="GO:0016095">
    <property type="term" value="P:polyprenol catabolic process"/>
    <property type="evidence" value="ECO:0007669"/>
    <property type="project" value="UniProtKB-UniRule"/>
</dbReference>
<comment type="subcellular location">
    <subcellularLocation>
        <location evidence="1">Endoplasmic reticulum membrane</location>
        <topology evidence="1">Multi-pass membrane protein</topology>
    </subcellularLocation>
</comment>
<dbReference type="UniPathway" id="UPA00378"/>
<name>A0A7J8EAG4_ROUAE</name>
<evidence type="ECO:0000256" key="9">
    <source>
        <dbReference type="ARBA" id="ARBA00023002"/>
    </source>
</evidence>
<keyword evidence="5 19" id="KW-0812">Transmembrane</keyword>
<comment type="caution">
    <text evidence="21">The sequence shown here is derived from an EMBL/GenBank/DDBJ whole genome shotgun (WGS) entry which is preliminary data.</text>
</comment>
<dbReference type="GO" id="GO:0006488">
    <property type="term" value="P:dolichol-linked oligosaccharide biosynthetic process"/>
    <property type="evidence" value="ECO:0007669"/>
    <property type="project" value="UniProtKB-UniRule"/>
</dbReference>
<organism evidence="21 22">
    <name type="scientific">Rousettus aegyptiacus</name>
    <name type="common">Egyptian fruit bat</name>
    <name type="synonym">Pteropus aegyptiacus</name>
    <dbReference type="NCBI Taxonomy" id="9407"/>
    <lineage>
        <taxon>Eukaryota</taxon>
        <taxon>Metazoa</taxon>
        <taxon>Chordata</taxon>
        <taxon>Craniata</taxon>
        <taxon>Vertebrata</taxon>
        <taxon>Euteleostomi</taxon>
        <taxon>Mammalia</taxon>
        <taxon>Eutheria</taxon>
        <taxon>Laurasiatheria</taxon>
        <taxon>Chiroptera</taxon>
        <taxon>Yinpterochiroptera</taxon>
        <taxon>Pteropodoidea</taxon>
        <taxon>Pteropodidae</taxon>
        <taxon>Rousettinae</taxon>
        <taxon>Rousettus</taxon>
    </lineage>
</organism>
<evidence type="ECO:0000256" key="4">
    <source>
        <dbReference type="ARBA" id="ARBA00012522"/>
    </source>
</evidence>
<comment type="catalytic activity">
    <reaction evidence="16">
        <text>a 3-oxo-5alpha-steroid + NADP(+) = a 3-oxo-Delta(4)-steroid + NADPH + H(+)</text>
        <dbReference type="Rhea" id="RHEA:54384"/>
        <dbReference type="ChEBI" id="CHEBI:13601"/>
        <dbReference type="ChEBI" id="CHEBI:15378"/>
        <dbReference type="ChEBI" id="CHEBI:47909"/>
        <dbReference type="ChEBI" id="CHEBI:57783"/>
        <dbReference type="ChEBI" id="CHEBI:58349"/>
        <dbReference type="EC" id="1.3.1.22"/>
    </reaction>
    <physiologicalReaction direction="right-to-left" evidence="16">
        <dbReference type="Rhea" id="RHEA:54386"/>
    </physiologicalReaction>
</comment>
<dbReference type="GO" id="GO:0102389">
    <property type="term" value="F:polyprenol reductase activity"/>
    <property type="evidence" value="ECO:0007669"/>
    <property type="project" value="UniProtKB-UniRule"/>
</dbReference>
<dbReference type="EC" id="1.3.1.94" evidence="4 19"/>
<dbReference type="PROSITE" id="PS50244">
    <property type="entry name" value="S5A_REDUCTASE"/>
    <property type="match status" value="1"/>
</dbReference>
<evidence type="ECO:0000256" key="6">
    <source>
        <dbReference type="ARBA" id="ARBA00022824"/>
    </source>
</evidence>
<evidence type="ECO:0000256" key="19">
    <source>
        <dbReference type="RuleBase" id="RU367081"/>
    </source>
</evidence>
<sequence length="318" mass="36747">MTAWAGAEFSALTPLNVVWLTLAAAFLLTLLLQLVPPGLLPSCALFQDLVCYGKIKSGLLLRPAICQIFDVPKRYFSHFYIVSVLWNGFLLWCLIQSLFLGVPFPNWLHALLRILGTAQFQGGELALSPFLVLVCLWLHSLRRLFECFYVSVFSSAMIHILLYCFGLVYYVLIGLTVLSQVPMDGRNVYVIGKNLLMQARWFHILGMMMFIWSSVHQYKCHVILGNLRKNKAGVIIHCNHRIPFGDWFEYVSSPNYSAELMIYISMAVTFGFHNLTWWLVVMYVFFCQALYAFLSHRFYQSKFVSYPKHRKAFLPFLF</sequence>
<accession>A0A7J8EAG4</accession>
<dbReference type="Proteomes" id="UP000593571">
    <property type="component" value="Unassembled WGS sequence"/>
</dbReference>
<keyword evidence="10" id="KW-0443">Lipid metabolism</keyword>
<evidence type="ECO:0000256" key="17">
    <source>
        <dbReference type="ARBA" id="ARBA00049397"/>
    </source>
</evidence>
<comment type="similarity">
    <text evidence="13 19">Belongs to the steroid 5-alpha reductase family. Polyprenal reductase subfamily.</text>
</comment>
<evidence type="ECO:0000313" key="21">
    <source>
        <dbReference type="EMBL" id="KAF6432477.1"/>
    </source>
</evidence>
<evidence type="ECO:0000256" key="7">
    <source>
        <dbReference type="ARBA" id="ARBA00022857"/>
    </source>
</evidence>
<feature type="transmembrane region" description="Helical" evidence="19">
    <location>
        <begin position="12"/>
        <end position="32"/>
    </location>
</feature>
<comment type="catalytic activity">
    <reaction evidence="17">
        <text>17beta-hydroxy-5alpha-androstan-3-one + NADP(+) = testosterone + NADPH + H(+)</text>
        <dbReference type="Rhea" id="RHEA:50820"/>
        <dbReference type="ChEBI" id="CHEBI:15378"/>
        <dbReference type="ChEBI" id="CHEBI:16330"/>
        <dbReference type="ChEBI" id="CHEBI:17347"/>
        <dbReference type="ChEBI" id="CHEBI:57783"/>
        <dbReference type="ChEBI" id="CHEBI:58349"/>
        <dbReference type="EC" id="1.3.1.22"/>
    </reaction>
    <physiologicalReaction direction="right-to-left" evidence="17">
        <dbReference type="Rhea" id="RHEA:50822"/>
    </physiologicalReaction>
</comment>
<dbReference type="Pfam" id="PF02544">
    <property type="entry name" value="Steroid_dh"/>
    <property type="match status" value="1"/>
</dbReference>
<dbReference type="EMBL" id="JACASE010000010">
    <property type="protein sequence ID" value="KAF6432477.1"/>
    <property type="molecule type" value="Genomic_DNA"/>
</dbReference>
<dbReference type="GO" id="GO:0005789">
    <property type="term" value="C:endoplasmic reticulum membrane"/>
    <property type="evidence" value="ECO:0007669"/>
    <property type="project" value="UniProtKB-SubCell"/>
</dbReference>
<evidence type="ECO:0000256" key="5">
    <source>
        <dbReference type="ARBA" id="ARBA00022692"/>
    </source>
</evidence>
<dbReference type="AlphaFoldDB" id="A0A7J8EAG4"/>
<protein>
    <recommendedName>
        <fullName evidence="14 19">Polyprenal reductase</fullName>
        <ecNumber evidence="3 19">1.3.1.22</ecNumber>
        <ecNumber evidence="4 19">1.3.1.94</ecNumber>
    </recommendedName>
</protein>
<evidence type="ECO:0000256" key="1">
    <source>
        <dbReference type="ARBA" id="ARBA00004477"/>
    </source>
</evidence>
<dbReference type="GO" id="GO:0047751">
    <property type="term" value="F:3-oxo-5-alpha-steroid 4-dehydrogenase (NADP+) activity"/>
    <property type="evidence" value="ECO:0007669"/>
    <property type="project" value="UniProtKB-UniRule"/>
</dbReference>
<keyword evidence="9 19" id="KW-0560">Oxidoreductase</keyword>
<evidence type="ECO:0000259" key="20">
    <source>
        <dbReference type="Pfam" id="PF02544"/>
    </source>
</evidence>
<keyword evidence="11 19" id="KW-0472">Membrane</keyword>
<evidence type="ECO:0000256" key="14">
    <source>
        <dbReference type="ARBA" id="ARBA00047186"/>
    </source>
</evidence>
<evidence type="ECO:0000256" key="2">
    <source>
        <dbReference type="ARBA" id="ARBA00004922"/>
    </source>
</evidence>
<keyword evidence="6 19" id="KW-0256">Endoplasmic reticulum</keyword>